<dbReference type="Proteomes" id="UP000674179">
    <property type="component" value="Chromosome 28"/>
</dbReference>
<feature type="compositionally biased region" description="Polar residues" evidence="5">
    <location>
        <begin position="1"/>
        <end position="33"/>
    </location>
</feature>
<evidence type="ECO:0000256" key="3">
    <source>
        <dbReference type="ARBA" id="ARBA00022833"/>
    </source>
</evidence>
<keyword evidence="1 4" id="KW-0479">Metal-binding</keyword>
<dbReference type="OrthoDB" id="263848at2759"/>
<keyword evidence="3 4" id="KW-0862">Zinc</keyword>
<protein>
    <recommendedName>
        <fullName evidence="6">C3H1-type domain-containing protein</fullName>
    </recommendedName>
</protein>
<evidence type="ECO:0000256" key="1">
    <source>
        <dbReference type="ARBA" id="ARBA00022723"/>
    </source>
</evidence>
<name>A0A836KJE0_LEIEN</name>
<evidence type="ECO:0000313" key="7">
    <source>
        <dbReference type="EMBL" id="KAG5475057.1"/>
    </source>
</evidence>
<comment type="caution">
    <text evidence="7">The sequence shown here is derived from an EMBL/GenBank/DDBJ whole genome shotgun (WGS) entry which is preliminary data.</text>
</comment>
<dbReference type="RefSeq" id="XP_067691586.1">
    <property type="nucleotide sequence ID" value="XM_067836215.1"/>
</dbReference>
<feature type="zinc finger region" description="C3H1-type" evidence="4">
    <location>
        <begin position="110"/>
        <end position="137"/>
    </location>
</feature>
<dbReference type="SUPFAM" id="SSF90229">
    <property type="entry name" value="CCCH zinc finger"/>
    <property type="match status" value="1"/>
</dbReference>
<dbReference type="Gene3D" id="3.30.1370.210">
    <property type="match status" value="1"/>
</dbReference>
<reference evidence="7 8" key="1">
    <citation type="submission" date="2021-02" db="EMBL/GenBank/DDBJ databases">
        <title>Leishmania (Mundinia) enrietti genome sequencing and assembly.</title>
        <authorList>
            <person name="Almutairi H."/>
            <person name="Gatherer D."/>
        </authorList>
    </citation>
    <scope>NUCLEOTIDE SEQUENCE [LARGE SCALE GENOMIC DNA]</scope>
    <source>
        <strain evidence="7">CUR178</strain>
    </source>
</reference>
<dbReference type="GO" id="GO:0008270">
    <property type="term" value="F:zinc ion binding"/>
    <property type="evidence" value="ECO:0007669"/>
    <property type="project" value="UniProtKB-KW"/>
</dbReference>
<accession>A0A836KJE0</accession>
<evidence type="ECO:0000256" key="2">
    <source>
        <dbReference type="ARBA" id="ARBA00022771"/>
    </source>
</evidence>
<feature type="region of interest" description="Disordered" evidence="5">
    <location>
        <begin position="1"/>
        <end position="34"/>
    </location>
</feature>
<sequence>MHPAQNSSAQASTGPADSTISSPNLRSPTNSTAGPRLFTHAPYLSPVHIIASEDLDAVEFAALGGVDRQRNRLDKKQGSPGPGGPHLCGASFNANCTNANQLRSPHGYSIGKKNVCRHFLNGSCNRGSSCHFYHPGPIHHVITPTRPNTPTQRPLTPLADLAQQNSAYVAQSPAHSPYMGPTSAQLRSSPRVPLMTLSIAGGSACSNTESFASPPSSPSTSFSAQRSTAFVETPAQVVPTAPALSSPSIGPNFSPGNSLCARARCGRGVSLLPSLQLLDYVPNSSDDGIVEVCNPVTAEDMGLLSSPHSPSSPGPCRMPMYRAGMQPGASCNSSCGERIEALANPHPQLLSGSVFLAATSEAVISLISGGATRNNPYAYSPTRVQQHPSELMSPLERASNGSQ</sequence>
<dbReference type="GeneID" id="94171725"/>
<keyword evidence="2 4" id="KW-0863">Zinc-finger</keyword>
<feature type="domain" description="C3H1-type" evidence="6">
    <location>
        <begin position="110"/>
        <end position="137"/>
    </location>
</feature>
<evidence type="ECO:0000259" key="6">
    <source>
        <dbReference type="PROSITE" id="PS50103"/>
    </source>
</evidence>
<keyword evidence="8" id="KW-1185">Reference proteome</keyword>
<dbReference type="PROSITE" id="PS50103">
    <property type="entry name" value="ZF_C3H1"/>
    <property type="match status" value="1"/>
</dbReference>
<dbReference type="KEGG" id="lenr:94171725"/>
<organism evidence="7 8">
    <name type="scientific">Leishmania enriettii</name>
    <dbReference type="NCBI Taxonomy" id="5663"/>
    <lineage>
        <taxon>Eukaryota</taxon>
        <taxon>Discoba</taxon>
        <taxon>Euglenozoa</taxon>
        <taxon>Kinetoplastea</taxon>
        <taxon>Metakinetoplastina</taxon>
        <taxon>Trypanosomatida</taxon>
        <taxon>Trypanosomatidae</taxon>
        <taxon>Leishmaniinae</taxon>
        <taxon>Leishmania</taxon>
    </lineage>
</organism>
<dbReference type="Pfam" id="PF00642">
    <property type="entry name" value="zf-CCCH"/>
    <property type="match status" value="1"/>
</dbReference>
<evidence type="ECO:0000256" key="5">
    <source>
        <dbReference type="SAM" id="MobiDB-lite"/>
    </source>
</evidence>
<dbReference type="InterPro" id="IPR036855">
    <property type="entry name" value="Znf_CCCH_sf"/>
</dbReference>
<evidence type="ECO:0000313" key="8">
    <source>
        <dbReference type="Proteomes" id="UP000674179"/>
    </source>
</evidence>
<gene>
    <name evidence="7" type="ORF">CUR178_04507</name>
</gene>
<evidence type="ECO:0000256" key="4">
    <source>
        <dbReference type="PROSITE-ProRule" id="PRU00723"/>
    </source>
</evidence>
<dbReference type="InterPro" id="IPR000571">
    <property type="entry name" value="Znf_CCCH"/>
</dbReference>
<dbReference type="SMART" id="SM00356">
    <property type="entry name" value="ZnF_C3H1"/>
    <property type="match status" value="1"/>
</dbReference>
<dbReference type="EMBL" id="JAFHKP010000028">
    <property type="protein sequence ID" value="KAG5475057.1"/>
    <property type="molecule type" value="Genomic_DNA"/>
</dbReference>
<feature type="region of interest" description="Disordered" evidence="5">
    <location>
        <begin position="384"/>
        <end position="403"/>
    </location>
</feature>
<dbReference type="AlphaFoldDB" id="A0A836KJE0"/>
<proteinExistence type="predicted"/>